<sequence>MCRFETVNFSLAFKLYIQLHLGGQDHKHALPRRELVCHNAKHKPIPFLCLYFCSSFLEELPAVIHRSAWALLEYQARSDDMGKGPPKPNKKQFGSIRASKTESTREGPLLGDSSCTALVGIPPVTQLEQSSRGLLEEYSDSAPETSSTYNIYTSIVQDGGQIRNMRHHKPITTARCRAPSLASDFALARISALETPVF</sequence>
<feature type="region of interest" description="Disordered" evidence="1">
    <location>
        <begin position="79"/>
        <end position="113"/>
    </location>
</feature>
<evidence type="ECO:0000313" key="2">
    <source>
        <dbReference type="EMBL" id="EGX92766.1"/>
    </source>
</evidence>
<reference evidence="2 3" key="1">
    <citation type="journal article" date="2011" name="Genome Biol.">
        <title>Genome sequence of the insect pathogenic fungus Cordyceps militaris, a valued traditional Chinese medicine.</title>
        <authorList>
            <person name="Zheng P."/>
            <person name="Xia Y."/>
            <person name="Xiao G."/>
            <person name="Xiong C."/>
            <person name="Hu X."/>
            <person name="Zhang S."/>
            <person name="Zheng H."/>
            <person name="Huang Y."/>
            <person name="Zhou Y."/>
            <person name="Wang S."/>
            <person name="Zhao G.P."/>
            <person name="Liu X."/>
            <person name="St Leger R.J."/>
            <person name="Wang C."/>
        </authorList>
    </citation>
    <scope>NUCLEOTIDE SEQUENCE [LARGE SCALE GENOMIC DNA]</scope>
    <source>
        <strain evidence="2 3">CM01</strain>
    </source>
</reference>
<keyword evidence="3" id="KW-1185">Reference proteome</keyword>
<dbReference type="KEGG" id="cmt:CCM_04139"/>
<evidence type="ECO:0000313" key="3">
    <source>
        <dbReference type="Proteomes" id="UP000001610"/>
    </source>
</evidence>
<evidence type="ECO:0000256" key="1">
    <source>
        <dbReference type="SAM" id="MobiDB-lite"/>
    </source>
</evidence>
<dbReference type="EMBL" id="JH126401">
    <property type="protein sequence ID" value="EGX92766.1"/>
    <property type="molecule type" value="Genomic_DNA"/>
</dbReference>
<dbReference type="AlphaFoldDB" id="G3JDU1"/>
<proteinExistence type="predicted"/>
<dbReference type="InParanoid" id="G3JDU1"/>
<name>G3JDU1_CORMM</name>
<accession>G3JDU1</accession>
<organism evidence="2 3">
    <name type="scientific">Cordyceps militaris (strain CM01)</name>
    <name type="common">Caterpillar fungus</name>
    <dbReference type="NCBI Taxonomy" id="983644"/>
    <lineage>
        <taxon>Eukaryota</taxon>
        <taxon>Fungi</taxon>
        <taxon>Dikarya</taxon>
        <taxon>Ascomycota</taxon>
        <taxon>Pezizomycotina</taxon>
        <taxon>Sordariomycetes</taxon>
        <taxon>Hypocreomycetidae</taxon>
        <taxon>Hypocreales</taxon>
        <taxon>Cordycipitaceae</taxon>
        <taxon>Cordyceps</taxon>
    </lineage>
</organism>
<dbReference type="RefSeq" id="XP_006669350.1">
    <property type="nucleotide sequence ID" value="XM_006669287.1"/>
</dbReference>
<dbReference type="VEuPathDB" id="FungiDB:CCM_04139"/>
<protein>
    <submittedName>
        <fullName evidence="2">Uncharacterized protein</fullName>
    </submittedName>
</protein>
<gene>
    <name evidence="2" type="ORF">CCM_04139</name>
</gene>
<dbReference type="GeneID" id="18166162"/>
<dbReference type="Proteomes" id="UP000001610">
    <property type="component" value="Unassembled WGS sequence"/>
</dbReference>
<dbReference type="HOGENOM" id="CLU_1378056_0_0_1"/>